<feature type="non-terminal residue" evidence="1">
    <location>
        <position position="165"/>
    </location>
</feature>
<evidence type="ECO:0000313" key="2">
    <source>
        <dbReference type="Proteomes" id="UP000275078"/>
    </source>
</evidence>
<name>A0A3N4HBR8_ASCIM</name>
<proteinExistence type="predicted"/>
<dbReference type="OrthoDB" id="5322288at2759"/>
<organism evidence="1 2">
    <name type="scientific">Ascobolus immersus RN42</name>
    <dbReference type="NCBI Taxonomy" id="1160509"/>
    <lineage>
        <taxon>Eukaryota</taxon>
        <taxon>Fungi</taxon>
        <taxon>Dikarya</taxon>
        <taxon>Ascomycota</taxon>
        <taxon>Pezizomycotina</taxon>
        <taxon>Pezizomycetes</taxon>
        <taxon>Pezizales</taxon>
        <taxon>Ascobolaceae</taxon>
        <taxon>Ascobolus</taxon>
    </lineage>
</organism>
<sequence length="165" mass="18267">MYSEIHTGDWWWTMQVRAGFFVIPIIFGSDETHLTNYSGDKAIWPLYISIGNLPSDIRNAPTSLGWELAALLPIPPKHAGGPQKVIDAANKDFAAGIQSALAIILKPLVKLFEDGIKVHGEMGKVYQRGFPVVCGWLADFPEYGKLLNLRKDMCPICEVKLSKLG</sequence>
<evidence type="ECO:0000313" key="1">
    <source>
        <dbReference type="EMBL" id="RPA70648.1"/>
    </source>
</evidence>
<dbReference type="EMBL" id="ML120165">
    <property type="protein sequence ID" value="RPA70648.1"/>
    <property type="molecule type" value="Genomic_DNA"/>
</dbReference>
<gene>
    <name evidence="1" type="ORF">BJ508DRAFT_219111</name>
</gene>
<dbReference type="Proteomes" id="UP000275078">
    <property type="component" value="Unassembled WGS sequence"/>
</dbReference>
<accession>A0A3N4HBR8</accession>
<dbReference type="InterPro" id="IPR041078">
    <property type="entry name" value="Plavaka"/>
</dbReference>
<keyword evidence="2" id="KW-1185">Reference proteome</keyword>
<dbReference type="STRING" id="1160509.A0A3N4HBR8"/>
<reference evidence="1 2" key="1">
    <citation type="journal article" date="2018" name="Nat. Ecol. Evol.">
        <title>Pezizomycetes genomes reveal the molecular basis of ectomycorrhizal truffle lifestyle.</title>
        <authorList>
            <person name="Murat C."/>
            <person name="Payen T."/>
            <person name="Noel B."/>
            <person name="Kuo A."/>
            <person name="Morin E."/>
            <person name="Chen J."/>
            <person name="Kohler A."/>
            <person name="Krizsan K."/>
            <person name="Balestrini R."/>
            <person name="Da Silva C."/>
            <person name="Montanini B."/>
            <person name="Hainaut M."/>
            <person name="Levati E."/>
            <person name="Barry K.W."/>
            <person name="Belfiori B."/>
            <person name="Cichocki N."/>
            <person name="Clum A."/>
            <person name="Dockter R.B."/>
            <person name="Fauchery L."/>
            <person name="Guy J."/>
            <person name="Iotti M."/>
            <person name="Le Tacon F."/>
            <person name="Lindquist E.A."/>
            <person name="Lipzen A."/>
            <person name="Malagnac F."/>
            <person name="Mello A."/>
            <person name="Molinier V."/>
            <person name="Miyauchi S."/>
            <person name="Poulain J."/>
            <person name="Riccioni C."/>
            <person name="Rubini A."/>
            <person name="Sitrit Y."/>
            <person name="Splivallo R."/>
            <person name="Traeger S."/>
            <person name="Wang M."/>
            <person name="Zifcakova L."/>
            <person name="Wipf D."/>
            <person name="Zambonelli A."/>
            <person name="Paolocci F."/>
            <person name="Nowrousian M."/>
            <person name="Ottonello S."/>
            <person name="Baldrian P."/>
            <person name="Spatafora J.W."/>
            <person name="Henrissat B."/>
            <person name="Nagy L.G."/>
            <person name="Aury J.M."/>
            <person name="Wincker P."/>
            <person name="Grigoriev I.V."/>
            <person name="Bonfante P."/>
            <person name="Martin F.M."/>
        </authorList>
    </citation>
    <scope>NUCLEOTIDE SEQUENCE [LARGE SCALE GENOMIC DNA]</scope>
    <source>
        <strain evidence="1 2">RN42</strain>
    </source>
</reference>
<dbReference type="Pfam" id="PF18759">
    <property type="entry name" value="Plavaka"/>
    <property type="match status" value="1"/>
</dbReference>
<dbReference type="AlphaFoldDB" id="A0A3N4HBR8"/>
<protein>
    <submittedName>
        <fullName evidence="1">Uncharacterized protein</fullName>
    </submittedName>
</protein>